<feature type="compositionally biased region" description="Basic and acidic residues" evidence="1">
    <location>
        <begin position="247"/>
        <end position="265"/>
    </location>
</feature>
<feature type="compositionally biased region" description="Low complexity" evidence="1">
    <location>
        <begin position="77"/>
        <end position="97"/>
    </location>
</feature>
<feature type="compositionally biased region" description="Basic and acidic residues" evidence="1">
    <location>
        <begin position="335"/>
        <end position="351"/>
    </location>
</feature>
<reference evidence="2" key="1">
    <citation type="submission" date="2020-05" db="EMBL/GenBank/DDBJ databases">
        <authorList>
            <person name="Chiriac C."/>
            <person name="Salcher M."/>
            <person name="Ghai R."/>
            <person name="Kavagutti S V."/>
        </authorList>
    </citation>
    <scope>NUCLEOTIDE SEQUENCE</scope>
</reference>
<feature type="compositionally biased region" description="Low complexity" evidence="1">
    <location>
        <begin position="582"/>
        <end position="600"/>
    </location>
</feature>
<feature type="compositionally biased region" description="Basic and acidic residues" evidence="1">
    <location>
        <begin position="446"/>
        <end position="497"/>
    </location>
</feature>
<feature type="compositionally biased region" description="Basic and acidic residues" evidence="1">
    <location>
        <begin position="153"/>
        <end position="177"/>
    </location>
</feature>
<evidence type="ECO:0000256" key="1">
    <source>
        <dbReference type="SAM" id="MobiDB-lite"/>
    </source>
</evidence>
<feature type="compositionally biased region" description="Basic and acidic residues" evidence="1">
    <location>
        <begin position="364"/>
        <end position="375"/>
    </location>
</feature>
<feature type="region of interest" description="Disordered" evidence="1">
    <location>
        <begin position="551"/>
        <end position="625"/>
    </location>
</feature>
<feature type="compositionally biased region" description="Low complexity" evidence="1">
    <location>
        <begin position="427"/>
        <end position="437"/>
    </location>
</feature>
<feature type="compositionally biased region" description="Low complexity" evidence="1">
    <location>
        <begin position="187"/>
        <end position="196"/>
    </location>
</feature>
<proteinExistence type="predicted"/>
<feature type="compositionally biased region" description="Basic and acidic residues" evidence="1">
    <location>
        <begin position="36"/>
        <end position="70"/>
    </location>
</feature>
<feature type="compositionally biased region" description="Basic residues" evidence="1">
    <location>
        <begin position="556"/>
        <end position="581"/>
    </location>
</feature>
<sequence>MRGRLVEQDHGRGRREGAGQREPLGLAGRQDASAGAHERVETVGQRRDEVVRAGERERVPDAVVEVDGRVAPRRSGARAQRVAQGAGRQARALRQPRQPAPPDVVRQRQDVDLAAADRPRVGVPQPREGGQQRRLARTGGAGQGDVGPGRQLDVGRHEPRGPSGRSRDGDAAQDDRVAGGVGGGRVARGVRSRGVVPLVEERERAPRGLRPVLRRVEPLAGGAQRGVDLRRQQEHEEARGEVGVARGEQDAGRGRGDRDAEHREELEDEGGEERDAQGAQRLGAVALRHGVEGPGLRALAAVGAQGRQGPDDLEEVRAEDRQRPLTLACVLRAGPADEHHEDDEHRQGDREEAADDGLSPGDGGDDREGHRAGQRDRRHRPGVVVAEGVDALDRGGDDVAPAGLVLRVRPTAEGPRGDPHAQGVARALGGAAPQELGAAGGQGAHGDGDREHDEREGRGVPTVDRRPDDVGDDPRLDDHRGRGERPAGDGARDEQTRRAGQAEQAAVDVAGGGRGDVVRPGGRIGRRRGRVVGVAGRRRAVVRRGRLVRCRGPGAGRRRGARPVRRRHAVERRRAARRRHGSAPPASVPAAHPSSRSVPRVARATMEPRPARGASSGRRRNRTYA</sequence>
<name>A0A6J7JZ93_9ZZZZ</name>
<feature type="compositionally biased region" description="Basic and acidic residues" evidence="1">
    <location>
        <begin position="105"/>
        <end position="120"/>
    </location>
</feature>
<feature type="region of interest" description="Disordered" evidence="1">
    <location>
        <begin position="1"/>
        <end position="287"/>
    </location>
</feature>
<organism evidence="2">
    <name type="scientific">freshwater metagenome</name>
    <dbReference type="NCBI Taxonomy" id="449393"/>
    <lineage>
        <taxon>unclassified sequences</taxon>
        <taxon>metagenomes</taxon>
        <taxon>ecological metagenomes</taxon>
    </lineage>
</organism>
<feature type="region of interest" description="Disordered" evidence="1">
    <location>
        <begin position="299"/>
        <end position="524"/>
    </location>
</feature>
<dbReference type="AlphaFoldDB" id="A0A6J7JZ93"/>
<accession>A0A6J7JZ93</accession>
<feature type="compositionally biased region" description="Basic and acidic residues" evidence="1">
    <location>
        <begin position="1"/>
        <end position="19"/>
    </location>
</feature>
<feature type="compositionally biased region" description="Basic and acidic residues" evidence="1">
    <location>
        <begin position="227"/>
        <end position="240"/>
    </location>
</feature>
<evidence type="ECO:0000313" key="2">
    <source>
        <dbReference type="EMBL" id="CAB4948696.1"/>
    </source>
</evidence>
<dbReference type="EMBL" id="CAFBMK010000318">
    <property type="protein sequence ID" value="CAB4948696.1"/>
    <property type="molecule type" value="Genomic_DNA"/>
</dbReference>
<protein>
    <submittedName>
        <fullName evidence="2">Unannotated protein</fullName>
    </submittedName>
</protein>
<gene>
    <name evidence="2" type="ORF">UFOPK3564_03373</name>
</gene>